<accession>A0A430RAD8</accession>
<protein>
    <submittedName>
        <fullName evidence="1">Uncharacterized protein</fullName>
    </submittedName>
</protein>
<dbReference type="EMBL" id="PELR01000126">
    <property type="protein sequence ID" value="RTH04346.1"/>
    <property type="molecule type" value="Genomic_DNA"/>
</dbReference>
<organism evidence="1 2">
    <name type="scientific">Thermus scotoductus</name>
    <dbReference type="NCBI Taxonomy" id="37636"/>
    <lineage>
        <taxon>Bacteria</taxon>
        <taxon>Thermotogati</taxon>
        <taxon>Deinococcota</taxon>
        <taxon>Deinococci</taxon>
        <taxon>Thermales</taxon>
        <taxon>Thermaceae</taxon>
        <taxon>Thermus</taxon>
    </lineage>
</organism>
<proteinExistence type="predicted"/>
<evidence type="ECO:0000313" key="1">
    <source>
        <dbReference type="EMBL" id="RTH04346.1"/>
    </source>
</evidence>
<dbReference type="AlphaFoldDB" id="A0A430RAD8"/>
<dbReference type="Proteomes" id="UP000286910">
    <property type="component" value="Unassembled WGS sequence"/>
</dbReference>
<gene>
    <name evidence="1" type="ORF">CSW45_05425</name>
</gene>
<name>A0A430RAD8_THESC</name>
<reference evidence="1 2" key="1">
    <citation type="journal article" date="2019" name="Extremophiles">
        <title>Biogeography of thermophiles and predominance of Thermus scotoductus in domestic water heaters.</title>
        <authorList>
            <person name="Wilpiszeski R.L."/>
            <person name="Zhang Z."/>
            <person name="House C.H."/>
        </authorList>
    </citation>
    <scope>NUCLEOTIDE SEQUENCE [LARGE SCALE GENOMIC DNA]</scope>
    <source>
        <strain evidence="1 2">32_S32</strain>
    </source>
</reference>
<comment type="caution">
    <text evidence="1">The sequence shown here is derived from an EMBL/GenBank/DDBJ whole genome shotgun (WGS) entry which is preliminary data.</text>
</comment>
<evidence type="ECO:0000313" key="2">
    <source>
        <dbReference type="Proteomes" id="UP000286910"/>
    </source>
</evidence>
<sequence>MIAEEPRLAYDRVHLSEFFSEPRPNLSLGTYEQYARWGVHIVHAKASAIDRERKVGSCKELCVGVCV</sequence>